<feature type="transmembrane region" description="Helical" evidence="9">
    <location>
        <begin position="394"/>
        <end position="415"/>
    </location>
</feature>
<feature type="domain" description="Glycosyltransferase 2-like" evidence="10">
    <location>
        <begin position="107"/>
        <end position="277"/>
    </location>
</feature>
<dbReference type="Proteomes" id="UP001597357">
    <property type="component" value="Unassembled WGS sequence"/>
</dbReference>
<evidence type="ECO:0000313" key="12">
    <source>
        <dbReference type="Proteomes" id="UP001597357"/>
    </source>
</evidence>
<dbReference type="RefSeq" id="WP_379046095.1">
    <property type="nucleotide sequence ID" value="NZ_JBHULZ010000026.1"/>
</dbReference>
<dbReference type="PANTHER" id="PTHR22913:SF12">
    <property type="entry name" value="MANNURONAN SYNTHASE"/>
    <property type="match status" value="1"/>
</dbReference>
<comment type="subcellular location">
    <subcellularLocation>
        <location evidence="1">Cell membrane</location>
    </subcellularLocation>
</comment>
<dbReference type="Gene3D" id="3.90.550.10">
    <property type="entry name" value="Spore Coat Polysaccharide Biosynthesis Protein SpsA, Chain A"/>
    <property type="match status" value="1"/>
</dbReference>
<accession>A0ABW5SEY6</accession>
<name>A0ABW5SEY6_9FLAO</name>
<reference evidence="12" key="1">
    <citation type="journal article" date="2019" name="Int. J. Syst. Evol. Microbiol.">
        <title>The Global Catalogue of Microorganisms (GCM) 10K type strain sequencing project: providing services to taxonomists for standard genome sequencing and annotation.</title>
        <authorList>
            <consortium name="The Broad Institute Genomics Platform"/>
            <consortium name="The Broad Institute Genome Sequencing Center for Infectious Disease"/>
            <person name="Wu L."/>
            <person name="Ma J."/>
        </authorList>
    </citation>
    <scope>NUCLEOTIDE SEQUENCE [LARGE SCALE GENOMIC DNA]</scope>
    <source>
        <strain evidence="12">KCTC 42255</strain>
    </source>
</reference>
<keyword evidence="9" id="KW-1133">Transmembrane helix</keyword>
<evidence type="ECO:0000256" key="9">
    <source>
        <dbReference type="SAM" id="Phobius"/>
    </source>
</evidence>
<evidence type="ECO:0000256" key="2">
    <source>
        <dbReference type="ARBA" id="ARBA00006782"/>
    </source>
</evidence>
<keyword evidence="5 11" id="KW-0328">Glycosyltransferase</keyword>
<keyword evidence="7 9" id="KW-0472">Membrane</keyword>
<feature type="transmembrane region" description="Helical" evidence="9">
    <location>
        <begin position="26"/>
        <end position="47"/>
    </location>
</feature>
<evidence type="ECO:0000256" key="5">
    <source>
        <dbReference type="ARBA" id="ARBA00022676"/>
    </source>
</evidence>
<dbReference type="CDD" id="cd06423">
    <property type="entry name" value="CESA_like"/>
    <property type="match status" value="1"/>
</dbReference>
<dbReference type="GO" id="GO:0016757">
    <property type="term" value="F:glycosyltransferase activity"/>
    <property type="evidence" value="ECO:0007669"/>
    <property type="project" value="UniProtKB-KW"/>
</dbReference>
<dbReference type="PANTHER" id="PTHR22913">
    <property type="entry name" value="HYALURONAN SYNTHASE"/>
    <property type="match status" value="1"/>
</dbReference>
<keyword evidence="6 11" id="KW-0808">Transferase</keyword>
<keyword evidence="4" id="KW-1003">Cell membrane</keyword>
<organism evidence="11 12">
    <name type="scientific">Mesonia sediminis</name>
    <dbReference type="NCBI Taxonomy" id="1703946"/>
    <lineage>
        <taxon>Bacteria</taxon>
        <taxon>Pseudomonadati</taxon>
        <taxon>Bacteroidota</taxon>
        <taxon>Flavobacteriia</taxon>
        <taxon>Flavobacteriales</taxon>
        <taxon>Flavobacteriaceae</taxon>
        <taxon>Mesonia</taxon>
    </lineage>
</organism>
<dbReference type="SUPFAM" id="SSF53448">
    <property type="entry name" value="Nucleotide-diphospho-sugar transferases"/>
    <property type="match status" value="1"/>
</dbReference>
<proteinExistence type="inferred from homology"/>
<evidence type="ECO:0000256" key="8">
    <source>
        <dbReference type="ARBA" id="ARBA00032978"/>
    </source>
</evidence>
<evidence type="ECO:0000256" key="1">
    <source>
        <dbReference type="ARBA" id="ARBA00004236"/>
    </source>
</evidence>
<feature type="transmembrane region" description="Helical" evidence="9">
    <location>
        <begin position="427"/>
        <end position="447"/>
    </location>
</feature>
<keyword evidence="9" id="KW-0812">Transmembrane</keyword>
<evidence type="ECO:0000256" key="7">
    <source>
        <dbReference type="ARBA" id="ARBA00023136"/>
    </source>
</evidence>
<keyword evidence="12" id="KW-1185">Reference proteome</keyword>
<feature type="transmembrane region" description="Helical" evidence="9">
    <location>
        <begin position="67"/>
        <end position="90"/>
    </location>
</feature>
<comment type="similarity">
    <text evidence="2">Belongs to the NodC/HAS family.</text>
</comment>
<sequence length="461" mass="52619">MKEKRKQDSAYQSKPKESSPKKSLKAAMVIGITSLLLLLALFSNIYFNDYFEAIHLSRIQNLFGKSIWIIGLALLGLNISFLIYLLVLYLKYEPVLPSSNQELPKCTVIVPAYNEGSLVYKTLHSLVNSDYPAEKLQIIAIDDGSQDDTYDWMIKAKQALGERIQLLRQGVNQGKRQALYRGFHLATGEIFITVDSDSVVKEDTLRQMVSPFIDNPTCGAVAGNVKVLNKDQALIPKMLHVSFAFSFEFVRSAQSVLGSVLCTPGALSAYRRKAVMKCLDSWINQTFMGKPSTIGEDRAMTNMILKQGYTVKFQKDAWVYTNIPERYKNLYKMFIRWERSNVRENIAMSKFAFTQFRNSGKLGPRLLLLHQWLKIIMAYPMILLMLFLVISYPLVFLTSTLLGVLVFSSIQALFFAKKHNFKESVWAYPYSLFYAFTLFWITPYAIVTASKSGWLTRELTK</sequence>
<evidence type="ECO:0000256" key="6">
    <source>
        <dbReference type="ARBA" id="ARBA00022679"/>
    </source>
</evidence>
<evidence type="ECO:0000313" key="11">
    <source>
        <dbReference type="EMBL" id="MFD2697723.1"/>
    </source>
</evidence>
<evidence type="ECO:0000256" key="3">
    <source>
        <dbReference type="ARBA" id="ARBA00016636"/>
    </source>
</evidence>
<evidence type="ECO:0000259" key="10">
    <source>
        <dbReference type="Pfam" id="PF00535"/>
    </source>
</evidence>
<evidence type="ECO:0000256" key="4">
    <source>
        <dbReference type="ARBA" id="ARBA00022475"/>
    </source>
</evidence>
<dbReference type="InterPro" id="IPR001173">
    <property type="entry name" value="Glyco_trans_2-like"/>
</dbReference>
<dbReference type="EMBL" id="JBHULZ010000026">
    <property type="protein sequence ID" value="MFD2697723.1"/>
    <property type="molecule type" value="Genomic_DNA"/>
</dbReference>
<comment type="caution">
    <text evidence="11">The sequence shown here is derived from an EMBL/GenBank/DDBJ whole genome shotgun (WGS) entry which is preliminary data.</text>
</comment>
<dbReference type="Pfam" id="PF00535">
    <property type="entry name" value="Glycos_transf_2"/>
    <property type="match status" value="1"/>
</dbReference>
<gene>
    <name evidence="11" type="ORF">ACFSQ0_06935</name>
</gene>
<dbReference type="InterPro" id="IPR029044">
    <property type="entry name" value="Nucleotide-diphossugar_trans"/>
</dbReference>
<protein>
    <recommendedName>
        <fullName evidence="3">N-acetylglucosaminyltransferase</fullName>
    </recommendedName>
    <alternativeName>
        <fullName evidence="8">Nodulation protein C</fullName>
    </alternativeName>
</protein>